<dbReference type="PANTHER" id="PTHR31633">
    <property type="entry name" value="H/ACA RIBONUCLEOPROTEIN COMPLEX NON-CORE SUBUNIT NAF1"/>
    <property type="match status" value="1"/>
</dbReference>
<dbReference type="GO" id="GO:0000493">
    <property type="term" value="P:box H/ACA snoRNP assembly"/>
    <property type="evidence" value="ECO:0007669"/>
    <property type="project" value="InterPro"/>
</dbReference>
<feature type="compositionally biased region" description="Polar residues" evidence="9">
    <location>
        <begin position="320"/>
        <end position="343"/>
    </location>
</feature>
<dbReference type="SUPFAM" id="SSF50447">
    <property type="entry name" value="Translation proteins"/>
    <property type="match status" value="1"/>
</dbReference>
<keyword evidence="11" id="KW-1185">Reference proteome</keyword>
<keyword evidence="8" id="KW-0539">Nucleus</keyword>
<evidence type="ECO:0000256" key="5">
    <source>
        <dbReference type="ARBA" id="ARBA00022552"/>
    </source>
</evidence>
<organism evidence="10 11">
    <name type="scientific">Phlebiopsis gigantea (strain 11061_1 CR5-6)</name>
    <name type="common">White-rot fungus</name>
    <name type="synonym">Peniophora gigantea</name>
    <dbReference type="NCBI Taxonomy" id="745531"/>
    <lineage>
        <taxon>Eukaryota</taxon>
        <taxon>Fungi</taxon>
        <taxon>Dikarya</taxon>
        <taxon>Basidiomycota</taxon>
        <taxon>Agaricomycotina</taxon>
        <taxon>Agaricomycetes</taxon>
        <taxon>Polyporales</taxon>
        <taxon>Phanerochaetaceae</taxon>
        <taxon>Phlebiopsis</taxon>
    </lineage>
</organism>
<evidence type="ECO:0000256" key="3">
    <source>
        <dbReference type="ARBA" id="ARBA00021438"/>
    </source>
</evidence>
<dbReference type="InterPro" id="IPR009000">
    <property type="entry name" value="Transl_B-barrel_sf"/>
</dbReference>
<sequence>MDDDEEGAAAVVSPEQMRTKNEVASVPVVIPDIEQVDEHETLEKVGEVLSIVDKVVIVEGLPPQAQAGGLDRALDSDTLLVFEDRKVLGYVWETFGPTTQPFYRVHFNEAYPLDTEKVRVARKVFRVPSRSKFVSVSFLKQYKGSDASNVHDEEPAAEELEFSDDEAEREHKRSLKERRHGTDTSSRQTTPMPSRIRDEDMTEELYGAGPYSNALHDQDLHAGPSRPPPRAYDDPYSVSYGLPDPPASTVSQSEPQQQPTEFLEPFQLDRPRGRGRGRGGARDGPGRDRGRGRGRGARERGRGRGRGRGGGGGGGERDNWGSNMGHNSDTSSSQSGRAQSPTSAAIAHATGLYTGDAAYSTSYHAAALPLQNGWGYQQYPAWGQGDFGFEHQQPFIQPHINPRFASQFGLNLGYAQPMQYAGYEQYGMGYPAAGQTSGGDQWANGEHSNHTSNAPG</sequence>
<dbReference type="STRING" id="745531.A0A0C3SEY5"/>
<gene>
    <name evidence="10" type="ORF">PHLGIDRAFT_83936</name>
</gene>
<evidence type="ECO:0000256" key="4">
    <source>
        <dbReference type="ARBA" id="ARBA00022517"/>
    </source>
</evidence>
<dbReference type="InterPro" id="IPR040309">
    <property type="entry name" value="Naf1"/>
</dbReference>
<evidence type="ECO:0000256" key="2">
    <source>
        <dbReference type="ARBA" id="ARBA00009801"/>
    </source>
</evidence>
<dbReference type="EMBL" id="KN840448">
    <property type="protein sequence ID" value="KIP11145.1"/>
    <property type="molecule type" value="Genomic_DNA"/>
</dbReference>
<feature type="region of interest" description="Disordered" evidence="9">
    <location>
        <begin position="145"/>
        <end position="343"/>
    </location>
</feature>
<dbReference type="Gene3D" id="2.40.10.230">
    <property type="entry name" value="Probable tRNA pseudouridine synthase domain"/>
    <property type="match status" value="1"/>
</dbReference>
<feature type="compositionally biased region" description="Acidic residues" evidence="9">
    <location>
        <begin position="155"/>
        <end position="167"/>
    </location>
</feature>
<keyword evidence="4" id="KW-0690">Ribosome biogenesis</keyword>
<keyword evidence="7" id="KW-0694">RNA-binding</keyword>
<dbReference type="GO" id="GO:0003723">
    <property type="term" value="F:RNA binding"/>
    <property type="evidence" value="ECO:0007669"/>
    <property type="project" value="UniProtKB-KW"/>
</dbReference>
<feature type="non-terminal residue" evidence="10">
    <location>
        <position position="456"/>
    </location>
</feature>
<dbReference type="Proteomes" id="UP000053257">
    <property type="component" value="Unassembled WGS sequence"/>
</dbReference>
<evidence type="ECO:0000256" key="7">
    <source>
        <dbReference type="ARBA" id="ARBA00022884"/>
    </source>
</evidence>
<evidence type="ECO:0000313" key="10">
    <source>
        <dbReference type="EMBL" id="KIP11145.1"/>
    </source>
</evidence>
<keyword evidence="6" id="KW-0597">Phosphoprotein</keyword>
<feature type="compositionally biased region" description="Polar residues" evidence="9">
    <location>
        <begin position="248"/>
        <end position="260"/>
    </location>
</feature>
<dbReference type="Pfam" id="PF04410">
    <property type="entry name" value="Gar1"/>
    <property type="match status" value="1"/>
</dbReference>
<dbReference type="GO" id="GO:0006364">
    <property type="term" value="P:rRNA processing"/>
    <property type="evidence" value="ECO:0007669"/>
    <property type="project" value="UniProtKB-KW"/>
</dbReference>
<dbReference type="InterPro" id="IPR007504">
    <property type="entry name" value="H/ACA_rnp_Gar1/Naf1"/>
</dbReference>
<accession>A0A0C3SEY5</accession>
<comment type="subcellular location">
    <subcellularLocation>
        <location evidence="1">Nucleus</location>
    </subcellularLocation>
</comment>
<dbReference type="HOGENOM" id="CLU_022331_0_0_1"/>
<evidence type="ECO:0000256" key="1">
    <source>
        <dbReference type="ARBA" id="ARBA00004123"/>
    </source>
</evidence>
<dbReference type="GO" id="GO:0005732">
    <property type="term" value="C:sno(s)RNA-containing ribonucleoprotein complex"/>
    <property type="evidence" value="ECO:0007669"/>
    <property type="project" value="InterPro"/>
</dbReference>
<dbReference type="OrthoDB" id="21550at2759"/>
<dbReference type="GO" id="GO:0001522">
    <property type="term" value="P:pseudouridine synthesis"/>
    <property type="evidence" value="ECO:0007669"/>
    <property type="project" value="InterPro"/>
</dbReference>
<evidence type="ECO:0000256" key="8">
    <source>
        <dbReference type="ARBA" id="ARBA00023242"/>
    </source>
</evidence>
<keyword evidence="5" id="KW-0698">rRNA processing</keyword>
<feature type="region of interest" description="Disordered" evidence="9">
    <location>
        <begin position="436"/>
        <end position="456"/>
    </location>
</feature>
<proteinExistence type="inferred from homology"/>
<dbReference type="InterPro" id="IPR038664">
    <property type="entry name" value="Gar1/Naf1_Cbf5-bd_sf"/>
</dbReference>
<feature type="compositionally biased region" description="Basic and acidic residues" evidence="9">
    <location>
        <begin position="280"/>
        <end position="302"/>
    </location>
</feature>
<evidence type="ECO:0000313" key="11">
    <source>
        <dbReference type="Proteomes" id="UP000053257"/>
    </source>
</evidence>
<protein>
    <recommendedName>
        <fullName evidence="3">H/ACA ribonucleoprotein complex non-core subunit NAF1</fullName>
    </recommendedName>
</protein>
<comment type="similarity">
    <text evidence="2">Belongs to the NAF1 family.</text>
</comment>
<dbReference type="AlphaFoldDB" id="A0A0C3SEY5"/>
<name>A0A0C3SEY5_PHLG1</name>
<feature type="compositionally biased region" description="Polar residues" evidence="9">
    <location>
        <begin position="183"/>
        <end position="192"/>
    </location>
</feature>
<dbReference type="PANTHER" id="PTHR31633:SF1">
    <property type="entry name" value="H_ACA RIBONUCLEOPROTEIN COMPLEX NON-CORE SUBUNIT NAF1"/>
    <property type="match status" value="1"/>
</dbReference>
<evidence type="ECO:0000256" key="6">
    <source>
        <dbReference type="ARBA" id="ARBA00022553"/>
    </source>
</evidence>
<dbReference type="GO" id="GO:0005634">
    <property type="term" value="C:nucleus"/>
    <property type="evidence" value="ECO:0007669"/>
    <property type="project" value="UniProtKB-SubCell"/>
</dbReference>
<reference evidence="10 11" key="1">
    <citation type="journal article" date="2014" name="PLoS Genet.">
        <title>Analysis of the Phlebiopsis gigantea genome, transcriptome and secretome provides insight into its pioneer colonization strategies of wood.</title>
        <authorList>
            <person name="Hori C."/>
            <person name="Ishida T."/>
            <person name="Igarashi K."/>
            <person name="Samejima M."/>
            <person name="Suzuki H."/>
            <person name="Master E."/>
            <person name="Ferreira P."/>
            <person name="Ruiz-Duenas F.J."/>
            <person name="Held B."/>
            <person name="Canessa P."/>
            <person name="Larrondo L.F."/>
            <person name="Schmoll M."/>
            <person name="Druzhinina I.S."/>
            <person name="Kubicek C.P."/>
            <person name="Gaskell J.A."/>
            <person name="Kersten P."/>
            <person name="St John F."/>
            <person name="Glasner J."/>
            <person name="Sabat G."/>
            <person name="Splinter BonDurant S."/>
            <person name="Syed K."/>
            <person name="Yadav J."/>
            <person name="Mgbeahuruike A.C."/>
            <person name="Kovalchuk A."/>
            <person name="Asiegbu F.O."/>
            <person name="Lackner G."/>
            <person name="Hoffmeister D."/>
            <person name="Rencoret J."/>
            <person name="Gutierrez A."/>
            <person name="Sun H."/>
            <person name="Lindquist E."/>
            <person name="Barry K."/>
            <person name="Riley R."/>
            <person name="Grigoriev I.V."/>
            <person name="Henrissat B."/>
            <person name="Kues U."/>
            <person name="Berka R.M."/>
            <person name="Martinez A.T."/>
            <person name="Covert S.F."/>
            <person name="Blanchette R.A."/>
            <person name="Cullen D."/>
        </authorList>
    </citation>
    <scope>NUCLEOTIDE SEQUENCE [LARGE SCALE GENOMIC DNA]</scope>
    <source>
        <strain evidence="10 11">11061_1 CR5-6</strain>
    </source>
</reference>
<evidence type="ECO:0000256" key="9">
    <source>
        <dbReference type="SAM" id="MobiDB-lite"/>
    </source>
</evidence>